<dbReference type="PRINTS" id="PR00138">
    <property type="entry name" value="MATRIXIN"/>
</dbReference>
<evidence type="ECO:0000256" key="8">
    <source>
        <dbReference type="ARBA" id="ARBA00022801"/>
    </source>
</evidence>
<protein>
    <recommendedName>
        <fullName evidence="16">Peptidase metallopeptidase domain-containing protein</fullName>
    </recommendedName>
</protein>
<feature type="binding site" evidence="14">
    <location>
        <position position="203"/>
    </location>
    <ligand>
        <name>Zn(2+)</name>
        <dbReference type="ChEBI" id="CHEBI:29105"/>
        <label>2</label>
        <note>catalytic</note>
    </ligand>
</feature>
<comment type="similarity">
    <text evidence="2">Belongs to the peptidase M10A family.</text>
</comment>
<dbReference type="GO" id="GO:0030198">
    <property type="term" value="P:extracellular matrix organization"/>
    <property type="evidence" value="ECO:0007669"/>
    <property type="project" value="TreeGrafter"/>
</dbReference>
<feature type="short sequence motif" description="Cysteine switch" evidence="15">
    <location>
        <begin position="65"/>
        <end position="72"/>
    </location>
</feature>
<keyword evidence="12" id="KW-0865">Zymogen</keyword>
<evidence type="ECO:0000256" key="2">
    <source>
        <dbReference type="ARBA" id="ARBA00010370"/>
    </source>
</evidence>
<dbReference type="SUPFAM" id="SSF55486">
    <property type="entry name" value="Metalloproteases ('zincins'), catalytic domain"/>
    <property type="match status" value="1"/>
</dbReference>
<feature type="binding site" evidence="14">
    <location>
        <position position="143"/>
    </location>
    <ligand>
        <name>Zn(2+)</name>
        <dbReference type="ChEBI" id="CHEBI:29105"/>
        <label>1</label>
    </ligand>
</feature>
<dbReference type="GO" id="GO:0031012">
    <property type="term" value="C:extracellular matrix"/>
    <property type="evidence" value="ECO:0007669"/>
    <property type="project" value="InterPro"/>
</dbReference>
<evidence type="ECO:0000256" key="7">
    <source>
        <dbReference type="ARBA" id="ARBA00022729"/>
    </source>
</evidence>
<dbReference type="PANTHER" id="PTHR10201:SF306">
    <property type="entry name" value="MATRILYSIN-LIKE"/>
    <property type="match status" value="1"/>
</dbReference>
<reference evidence="17" key="2">
    <citation type="submission" date="2025-09" db="UniProtKB">
        <authorList>
            <consortium name="Ensembl"/>
        </authorList>
    </citation>
    <scope>IDENTIFICATION</scope>
</reference>
<dbReference type="Pfam" id="PF00413">
    <property type="entry name" value="Peptidase_M10"/>
    <property type="match status" value="1"/>
</dbReference>
<keyword evidence="8" id="KW-0378">Hydrolase</keyword>
<feature type="binding site" evidence="14">
    <location>
        <position position="211"/>
    </location>
    <ligand>
        <name>Zn(2+)</name>
        <dbReference type="ChEBI" id="CHEBI:29105"/>
        <label>2</label>
        <note>catalytic</note>
    </ligand>
</feature>
<evidence type="ECO:0000256" key="15">
    <source>
        <dbReference type="PIRSR" id="PIRSR621190-5"/>
    </source>
</evidence>
<keyword evidence="7" id="KW-0732">Signal</keyword>
<accession>A0A7M4G0U8</accession>
<feature type="binding site" evidence="14">
    <location>
        <position position="173"/>
    </location>
    <ligand>
        <name>Ca(2+)</name>
        <dbReference type="ChEBI" id="CHEBI:29108"/>
        <label>3</label>
    </ligand>
</feature>
<dbReference type="AlphaFoldDB" id="A0A7M4G0U8"/>
<evidence type="ECO:0000256" key="4">
    <source>
        <dbReference type="ARBA" id="ARBA00022530"/>
    </source>
</evidence>
<dbReference type="Gene3D" id="3.40.390.10">
    <property type="entry name" value="Collagenase (Catalytic Domain)"/>
    <property type="match status" value="1"/>
</dbReference>
<dbReference type="PANTHER" id="PTHR10201">
    <property type="entry name" value="MATRIX METALLOPROTEINASE"/>
    <property type="match status" value="1"/>
</dbReference>
<sequence length="261" mass="29065">CGRLGCHVLHCVYLQNFSPLDKTCTNHSRRSASYLTERLKQIQAFFSLNVTGHLNAPTSEIMKTPRCGVPDVKQYRVMNQQVHWLKKALTYSIATYTSQLPSATVNHLISSALKVWSDVSPLTFIPSSTGKADIMIRFARRAHGDSQPFDGPGGTVAHAFGPGVGIGGDAHFDGDEKWSAEHNGINLYLVAAHEFGHSLGLPHSRNPASLMYPTYQKRRLQGSPLSFEDVHRIQTLYGMGIYIRKDSKLGRPCYITQIIRR</sequence>
<dbReference type="GeneTree" id="ENSGT00940000156340"/>
<evidence type="ECO:0000256" key="14">
    <source>
        <dbReference type="PIRSR" id="PIRSR621190-2"/>
    </source>
</evidence>
<evidence type="ECO:0000256" key="6">
    <source>
        <dbReference type="ARBA" id="ARBA00022723"/>
    </source>
</evidence>
<dbReference type="Proteomes" id="UP000594220">
    <property type="component" value="Unplaced"/>
</dbReference>
<proteinExistence type="inferred from homology"/>
<feature type="binding site" description="in inhibited form" evidence="14">
    <location>
        <position position="67"/>
    </location>
    <ligand>
        <name>Zn(2+)</name>
        <dbReference type="ChEBI" id="CHEBI:29105"/>
        <label>2</label>
        <note>catalytic</note>
    </ligand>
</feature>
<comment type="subcellular location">
    <subcellularLocation>
        <location evidence="1">Secreted</location>
        <location evidence="1">Extracellular space</location>
        <location evidence="1">Extracellular matrix</location>
    </subcellularLocation>
</comment>
<feature type="binding site" evidence="14">
    <location>
        <position position="171"/>
    </location>
    <ligand>
        <name>Zn(2+)</name>
        <dbReference type="ChEBI" id="CHEBI:29105"/>
        <label>1</label>
    </ligand>
</feature>
<feature type="binding site" evidence="14">
    <location>
        <position position="193"/>
    </location>
    <ligand>
        <name>Zn(2+)</name>
        <dbReference type="ChEBI" id="CHEBI:29105"/>
        <label>2</label>
        <note>catalytic</note>
    </ligand>
</feature>
<evidence type="ECO:0000256" key="5">
    <source>
        <dbReference type="ARBA" id="ARBA00022670"/>
    </source>
</evidence>
<evidence type="ECO:0000256" key="10">
    <source>
        <dbReference type="ARBA" id="ARBA00022837"/>
    </source>
</evidence>
<feature type="domain" description="Peptidase metallopeptidase" evidence="16">
    <location>
        <begin position="80"/>
        <end position="239"/>
    </location>
</feature>
<feature type="binding site" evidence="14">
    <location>
        <position position="151"/>
    </location>
    <ligand>
        <name>Ca(2+)</name>
        <dbReference type="ChEBI" id="CHEBI:29108"/>
        <label>3</label>
    </ligand>
</feature>
<feature type="binding site" evidence="14">
    <location>
        <position position="158"/>
    </location>
    <ligand>
        <name>Zn(2+)</name>
        <dbReference type="ChEBI" id="CHEBI:29105"/>
        <label>1</label>
    </ligand>
</feature>
<dbReference type="SMART" id="SM00235">
    <property type="entry name" value="ZnMc"/>
    <property type="match status" value="1"/>
</dbReference>
<feature type="binding site" evidence="14">
    <location>
        <position position="133"/>
    </location>
    <ligand>
        <name>Ca(2+)</name>
        <dbReference type="ChEBI" id="CHEBI:29108"/>
        <label>2</label>
    </ligand>
</feature>
<dbReference type="GO" id="GO:0004222">
    <property type="term" value="F:metalloendopeptidase activity"/>
    <property type="evidence" value="ECO:0007669"/>
    <property type="project" value="InterPro"/>
</dbReference>
<dbReference type="InterPro" id="IPR036365">
    <property type="entry name" value="PGBD-like_sf"/>
</dbReference>
<dbReference type="InterPro" id="IPR006026">
    <property type="entry name" value="Peptidase_Metallo"/>
</dbReference>
<keyword evidence="3" id="KW-0964">Secreted</keyword>
<dbReference type="CDD" id="cd04278">
    <property type="entry name" value="ZnMc_MMP"/>
    <property type="match status" value="1"/>
</dbReference>
<dbReference type="OMA" id="RWGIADI"/>
<dbReference type="SUPFAM" id="SSF47090">
    <property type="entry name" value="PGBD-like"/>
    <property type="match status" value="1"/>
</dbReference>
<dbReference type="GO" id="GO:0030574">
    <property type="term" value="P:collagen catabolic process"/>
    <property type="evidence" value="ECO:0007669"/>
    <property type="project" value="TreeGrafter"/>
</dbReference>
<dbReference type="InterPro" id="IPR021158">
    <property type="entry name" value="Pept_M10A_Zn_BS"/>
</dbReference>
<comment type="cofactor">
    <cofactor evidence="14">
        <name>Zn(2+)</name>
        <dbReference type="ChEBI" id="CHEBI:29105"/>
    </cofactor>
    <text evidence="14">Binds 2 Zn(2+) ions per subunit.</text>
</comment>
<dbReference type="PROSITE" id="PS00546">
    <property type="entry name" value="CYSTEINE_SWITCH"/>
    <property type="match status" value="1"/>
</dbReference>
<keyword evidence="11" id="KW-0482">Metalloprotease</keyword>
<evidence type="ECO:0000256" key="1">
    <source>
        <dbReference type="ARBA" id="ARBA00004498"/>
    </source>
</evidence>
<evidence type="ECO:0000256" key="9">
    <source>
        <dbReference type="ARBA" id="ARBA00022833"/>
    </source>
</evidence>
<dbReference type="FunFam" id="3.40.390.10:FF:000007">
    <property type="entry name" value="Collagenase 3"/>
    <property type="match status" value="1"/>
</dbReference>
<feature type="binding site" evidence="14">
    <location>
        <position position="176"/>
    </location>
    <ligand>
        <name>Ca(2+)</name>
        <dbReference type="ChEBI" id="CHEBI:29108"/>
        <label>3</label>
    </ligand>
</feature>
<evidence type="ECO:0000313" key="17">
    <source>
        <dbReference type="Ensembl" id="ENSCPRP00005021339.1"/>
    </source>
</evidence>
<dbReference type="InterPro" id="IPR021190">
    <property type="entry name" value="Pept_M10A"/>
</dbReference>
<evidence type="ECO:0000256" key="3">
    <source>
        <dbReference type="ARBA" id="ARBA00022525"/>
    </source>
</evidence>
<dbReference type="InterPro" id="IPR033739">
    <property type="entry name" value="M10A_MMP"/>
</dbReference>
<feature type="binding site" evidence="14">
    <location>
        <position position="176"/>
    </location>
    <ligand>
        <name>Ca(2+)</name>
        <dbReference type="ChEBI" id="CHEBI:29108"/>
        <label>1</label>
    </ligand>
</feature>
<reference evidence="17" key="1">
    <citation type="submission" date="2025-08" db="UniProtKB">
        <authorList>
            <consortium name="Ensembl"/>
        </authorList>
    </citation>
    <scope>IDENTIFICATION</scope>
</reference>
<keyword evidence="18" id="KW-1185">Reference proteome</keyword>
<organism evidence="17 18">
    <name type="scientific">Crocodylus porosus</name>
    <name type="common">Saltwater crocodile</name>
    <name type="synonym">Estuarine crocodile</name>
    <dbReference type="NCBI Taxonomy" id="8502"/>
    <lineage>
        <taxon>Eukaryota</taxon>
        <taxon>Metazoa</taxon>
        <taxon>Chordata</taxon>
        <taxon>Craniata</taxon>
        <taxon>Vertebrata</taxon>
        <taxon>Euteleostomi</taxon>
        <taxon>Archelosauria</taxon>
        <taxon>Archosauria</taxon>
        <taxon>Crocodylia</taxon>
        <taxon>Longirostres</taxon>
        <taxon>Crocodylidae</taxon>
        <taxon>Crocodylus</taxon>
    </lineage>
</organism>
<dbReference type="InterPro" id="IPR024079">
    <property type="entry name" value="MetalloPept_cat_dom_sf"/>
</dbReference>
<dbReference type="Ensembl" id="ENSCPRT00005024932.1">
    <property type="protein sequence ID" value="ENSCPRP00005021339.1"/>
    <property type="gene ID" value="ENSCPRG00005014827.1"/>
</dbReference>
<dbReference type="InterPro" id="IPR001818">
    <property type="entry name" value="Pept_M10_metallopeptidase"/>
</dbReference>
<evidence type="ECO:0000256" key="12">
    <source>
        <dbReference type="ARBA" id="ARBA00023145"/>
    </source>
</evidence>
<feature type="binding site" evidence="14">
    <location>
        <position position="145"/>
    </location>
    <ligand>
        <name>Zn(2+)</name>
        <dbReference type="ChEBI" id="CHEBI:29105"/>
        <label>1</label>
    </ligand>
</feature>
<dbReference type="GO" id="GO:0006508">
    <property type="term" value="P:proteolysis"/>
    <property type="evidence" value="ECO:0007669"/>
    <property type="project" value="UniProtKB-KW"/>
</dbReference>
<name>A0A7M4G0U8_CROPO</name>
<feature type="binding site" evidence="14">
    <location>
        <position position="150"/>
    </location>
    <ligand>
        <name>Ca(2+)</name>
        <dbReference type="ChEBI" id="CHEBI:29108"/>
        <label>3</label>
    </ligand>
</feature>
<evidence type="ECO:0000256" key="11">
    <source>
        <dbReference type="ARBA" id="ARBA00023049"/>
    </source>
</evidence>
<keyword evidence="6 14" id="KW-0479">Metal-binding</keyword>
<feature type="active site" evidence="13">
    <location>
        <position position="194"/>
    </location>
</feature>
<feature type="binding site" evidence="14">
    <location>
        <position position="197"/>
    </location>
    <ligand>
        <name>Zn(2+)</name>
        <dbReference type="ChEBI" id="CHEBI:29105"/>
        <label>2</label>
        <note>catalytic</note>
    </ligand>
</feature>
<keyword evidence="5" id="KW-0645">Protease</keyword>
<evidence type="ECO:0000256" key="13">
    <source>
        <dbReference type="PIRSR" id="PIRSR621190-1"/>
    </source>
</evidence>
<evidence type="ECO:0000313" key="18">
    <source>
        <dbReference type="Proteomes" id="UP000594220"/>
    </source>
</evidence>
<feature type="binding site" evidence="14">
    <location>
        <position position="169"/>
    </location>
    <ligand>
        <name>Ca(2+)</name>
        <dbReference type="ChEBI" id="CHEBI:29108"/>
        <label>2</label>
    </ligand>
</feature>
<keyword evidence="10 14" id="KW-0106">Calcium</keyword>
<comment type="cofactor">
    <cofactor evidence="14">
        <name>Ca(2+)</name>
        <dbReference type="ChEBI" id="CHEBI:29108"/>
    </cofactor>
    <text evidence="14">Can bind about 5 Ca(2+) ions per subunit.</text>
</comment>
<evidence type="ECO:0000259" key="16">
    <source>
        <dbReference type="SMART" id="SM00235"/>
    </source>
</evidence>
<dbReference type="GO" id="GO:0008270">
    <property type="term" value="F:zinc ion binding"/>
    <property type="evidence" value="ECO:0007669"/>
    <property type="project" value="InterPro"/>
</dbReference>
<feature type="binding site" evidence="14">
    <location>
        <position position="167"/>
    </location>
    <ligand>
        <name>Ca(2+)</name>
        <dbReference type="ChEBI" id="CHEBI:29108"/>
        <label>2</label>
    </ligand>
</feature>
<keyword evidence="4" id="KW-0272">Extracellular matrix</keyword>
<keyword evidence="9 14" id="KW-0862">Zinc</keyword>